<protein>
    <submittedName>
        <fullName evidence="2">Uncharacterized protein</fullName>
    </submittedName>
</protein>
<dbReference type="EMBL" id="NOJZ02000003">
    <property type="protein sequence ID" value="RDY24440.1"/>
    <property type="molecule type" value="Genomic_DNA"/>
</dbReference>
<dbReference type="RefSeq" id="WP_095405656.1">
    <property type="nucleotide sequence ID" value="NZ_NOJZ02000003.1"/>
</dbReference>
<keyword evidence="1" id="KW-1133">Transmembrane helix</keyword>
<sequence>MVKEKTIDFFTGYNQLNKYSKTTKILIFFLILVLIFKLILGIQSIKKLENYLNNNESKINNEEPVIHKSYIDFNKIKSIYDLIGESNINRFIVKKSVVEIEGICQSLEEINRIKHEKNIKNFSINTLKNNVDNYIFTVDFQMGV</sequence>
<keyword evidence="1" id="KW-0812">Transmembrane</keyword>
<reference evidence="2 3" key="1">
    <citation type="journal article" date="2017" name="Genome Announc.">
        <title>Draft Genome Sequence of Romboutsia maritimum sp. nov. Strain CCRI-22766(T), Isolated from Coastal Estuarine Mud.</title>
        <authorList>
            <person name="Maheux A.F."/>
            <person name="Boudreau D.K."/>
            <person name="Berube E."/>
            <person name="Boissinot M."/>
            <person name="Raymond F."/>
            <person name="Brodeur S."/>
            <person name="Corbeil J."/>
            <person name="Brightwell G."/>
            <person name="Broda D."/>
            <person name="Omar R.F."/>
            <person name="Bergeron M.G."/>
        </authorList>
    </citation>
    <scope>NUCLEOTIDE SEQUENCE [LARGE SCALE GENOMIC DNA]</scope>
    <source>
        <strain evidence="2 3">CCRI-22766</strain>
    </source>
</reference>
<evidence type="ECO:0000313" key="2">
    <source>
        <dbReference type="EMBL" id="RDY24440.1"/>
    </source>
</evidence>
<evidence type="ECO:0000256" key="1">
    <source>
        <dbReference type="SAM" id="Phobius"/>
    </source>
</evidence>
<dbReference type="OrthoDB" id="1752438at2"/>
<keyword evidence="1" id="KW-0472">Membrane</keyword>
<organism evidence="2 3">
    <name type="scientific">Romboutsia maritimum</name>
    <dbReference type="NCBI Taxonomy" id="2020948"/>
    <lineage>
        <taxon>Bacteria</taxon>
        <taxon>Bacillati</taxon>
        <taxon>Bacillota</taxon>
        <taxon>Clostridia</taxon>
        <taxon>Peptostreptococcales</taxon>
        <taxon>Peptostreptococcaceae</taxon>
        <taxon>Romboutsia</taxon>
    </lineage>
</organism>
<name>A0A371IVC6_9FIRM</name>
<evidence type="ECO:0000313" key="3">
    <source>
        <dbReference type="Proteomes" id="UP000243494"/>
    </source>
</evidence>
<accession>A0A371IVC6</accession>
<keyword evidence="3" id="KW-1185">Reference proteome</keyword>
<gene>
    <name evidence="2" type="ORF">CHF27_003535</name>
</gene>
<dbReference type="AlphaFoldDB" id="A0A371IVC6"/>
<dbReference type="Proteomes" id="UP000243494">
    <property type="component" value="Unassembled WGS sequence"/>
</dbReference>
<proteinExistence type="predicted"/>
<feature type="transmembrane region" description="Helical" evidence="1">
    <location>
        <begin position="25"/>
        <end position="42"/>
    </location>
</feature>
<comment type="caution">
    <text evidence="2">The sequence shown here is derived from an EMBL/GenBank/DDBJ whole genome shotgun (WGS) entry which is preliminary data.</text>
</comment>